<keyword evidence="1" id="KW-0812">Transmembrane</keyword>
<dbReference type="Pfam" id="PF05975">
    <property type="entry name" value="EcsB"/>
    <property type="match status" value="1"/>
</dbReference>
<dbReference type="RefSeq" id="WP_378094825.1">
    <property type="nucleotide sequence ID" value="NZ_JBHSEP010000005.1"/>
</dbReference>
<feature type="transmembrane region" description="Helical" evidence="1">
    <location>
        <begin position="138"/>
        <end position="162"/>
    </location>
</feature>
<gene>
    <name evidence="2" type="ORF">ACFO3S_09690</name>
</gene>
<name>A0ABV9FBE9_9BACL</name>
<keyword evidence="1" id="KW-0472">Membrane</keyword>
<evidence type="ECO:0000256" key="1">
    <source>
        <dbReference type="SAM" id="Phobius"/>
    </source>
</evidence>
<dbReference type="InterPro" id="IPR010288">
    <property type="entry name" value="EcsB_ABC"/>
</dbReference>
<proteinExistence type="predicted"/>
<feature type="transmembrane region" description="Helical" evidence="1">
    <location>
        <begin position="234"/>
        <end position="253"/>
    </location>
</feature>
<feature type="transmembrane region" description="Helical" evidence="1">
    <location>
        <begin position="394"/>
        <end position="418"/>
    </location>
</feature>
<feature type="transmembrane region" description="Helical" evidence="1">
    <location>
        <begin position="201"/>
        <end position="222"/>
    </location>
</feature>
<dbReference type="Proteomes" id="UP001596028">
    <property type="component" value="Unassembled WGS sequence"/>
</dbReference>
<feature type="transmembrane region" description="Helical" evidence="1">
    <location>
        <begin position="366"/>
        <end position="388"/>
    </location>
</feature>
<organism evidence="2 3">
    <name type="scientific">Cohnella hongkongensis</name>
    <dbReference type="NCBI Taxonomy" id="178337"/>
    <lineage>
        <taxon>Bacteria</taxon>
        <taxon>Bacillati</taxon>
        <taxon>Bacillota</taxon>
        <taxon>Bacilli</taxon>
        <taxon>Bacillales</taxon>
        <taxon>Paenibacillaceae</taxon>
        <taxon>Cohnella</taxon>
    </lineage>
</organism>
<dbReference type="EMBL" id="JBHSEP010000005">
    <property type="protein sequence ID" value="MFC4598504.1"/>
    <property type="molecule type" value="Genomic_DNA"/>
</dbReference>
<protein>
    <submittedName>
        <fullName evidence="2">ABC transporter permease</fullName>
    </submittedName>
</protein>
<reference evidence="3" key="1">
    <citation type="journal article" date="2019" name="Int. J. Syst. Evol. Microbiol.">
        <title>The Global Catalogue of Microorganisms (GCM) 10K type strain sequencing project: providing services to taxonomists for standard genome sequencing and annotation.</title>
        <authorList>
            <consortium name="The Broad Institute Genomics Platform"/>
            <consortium name="The Broad Institute Genome Sequencing Center for Infectious Disease"/>
            <person name="Wu L."/>
            <person name="Ma J."/>
        </authorList>
    </citation>
    <scope>NUCLEOTIDE SEQUENCE [LARGE SCALE GENOMIC DNA]</scope>
    <source>
        <strain evidence="3">CCUG 49571</strain>
    </source>
</reference>
<keyword evidence="3" id="KW-1185">Reference proteome</keyword>
<sequence>MTSPATVRYTPSKLFLERAGAFWRAIWKCWRTVLDWTVCLYIVLPWSFISAGIYRDLTNNPPAGLEHVPLYPLLLVLALLQLAGKFRTFAEPGDGLLLHRIPKWRKAFVVWGFVYGGAARIIALGCIVAALSPILLPVFGLSAASLASLVLSYTSAGLFWTLLRDRIALRWSGWRRWAAVMPAGAAFVFGTAALADEALQSPAAGLLIGAVFLTAAGVLLLLRQRMRGTLLHEIAVENGSYAALVGWLLQHSLEKRPVPTRSKPILFARSQPLLRQRGGAPDRLADSWMKAVLRRPDLMSQLAYFFGAGSAALALPPVAIAAFVWLALPFLVVATLRRSWKQWMAEAYVSLFEWRKKTEEEASRKAIAWLALPMILLWSLLLGVRIGLAFGGPAWMAAAAVPAAGWIWLRSVNGFLAASSASRREKE</sequence>
<comment type="caution">
    <text evidence="2">The sequence shown here is derived from an EMBL/GenBank/DDBJ whole genome shotgun (WGS) entry which is preliminary data.</text>
</comment>
<keyword evidence="1" id="KW-1133">Transmembrane helix</keyword>
<feature type="transmembrane region" description="Helical" evidence="1">
    <location>
        <begin position="69"/>
        <end position="86"/>
    </location>
</feature>
<feature type="transmembrane region" description="Helical" evidence="1">
    <location>
        <begin position="302"/>
        <end position="334"/>
    </location>
</feature>
<evidence type="ECO:0000313" key="2">
    <source>
        <dbReference type="EMBL" id="MFC4598504.1"/>
    </source>
</evidence>
<feature type="transmembrane region" description="Helical" evidence="1">
    <location>
        <begin position="174"/>
        <end position="195"/>
    </location>
</feature>
<feature type="transmembrane region" description="Helical" evidence="1">
    <location>
        <begin position="33"/>
        <end position="54"/>
    </location>
</feature>
<accession>A0ABV9FBE9</accession>
<evidence type="ECO:0000313" key="3">
    <source>
        <dbReference type="Proteomes" id="UP001596028"/>
    </source>
</evidence>
<feature type="transmembrane region" description="Helical" evidence="1">
    <location>
        <begin position="107"/>
        <end position="132"/>
    </location>
</feature>